<keyword evidence="1" id="KW-0472">Membrane</keyword>
<feature type="transmembrane region" description="Helical" evidence="1">
    <location>
        <begin position="25"/>
        <end position="51"/>
    </location>
</feature>
<name>A0A543NNJ6_9ACTN</name>
<dbReference type="AlphaFoldDB" id="A0A543NNJ6"/>
<feature type="transmembrane region" description="Helical" evidence="1">
    <location>
        <begin position="169"/>
        <end position="190"/>
    </location>
</feature>
<evidence type="ECO:0000313" key="3">
    <source>
        <dbReference type="Proteomes" id="UP000317422"/>
    </source>
</evidence>
<dbReference type="Proteomes" id="UP000317422">
    <property type="component" value="Unassembled WGS sequence"/>
</dbReference>
<dbReference type="RefSeq" id="WP_141924775.1">
    <property type="nucleotide sequence ID" value="NZ_VFQC01000001.1"/>
</dbReference>
<keyword evidence="3" id="KW-1185">Reference proteome</keyword>
<accession>A0A543NNJ6</accession>
<feature type="transmembrane region" description="Helical" evidence="1">
    <location>
        <begin position="145"/>
        <end position="162"/>
    </location>
</feature>
<reference evidence="2 3" key="1">
    <citation type="submission" date="2019-06" db="EMBL/GenBank/DDBJ databases">
        <title>Sequencing the genomes of 1000 actinobacteria strains.</title>
        <authorList>
            <person name="Klenk H.-P."/>
        </authorList>
    </citation>
    <scope>NUCLEOTIDE SEQUENCE [LARGE SCALE GENOMIC DNA]</scope>
    <source>
        <strain evidence="2 3">DSM 45015</strain>
    </source>
</reference>
<feature type="transmembrane region" description="Helical" evidence="1">
    <location>
        <begin position="71"/>
        <end position="96"/>
    </location>
</feature>
<proteinExistence type="predicted"/>
<evidence type="ECO:0000313" key="2">
    <source>
        <dbReference type="EMBL" id="TQN33409.1"/>
    </source>
</evidence>
<comment type="caution">
    <text evidence="2">The sequence shown here is derived from an EMBL/GenBank/DDBJ whole genome shotgun (WGS) entry which is preliminary data.</text>
</comment>
<organism evidence="2 3">
    <name type="scientific">Haloactinospora alba</name>
    <dbReference type="NCBI Taxonomy" id="405555"/>
    <lineage>
        <taxon>Bacteria</taxon>
        <taxon>Bacillati</taxon>
        <taxon>Actinomycetota</taxon>
        <taxon>Actinomycetes</taxon>
        <taxon>Streptosporangiales</taxon>
        <taxon>Nocardiopsidaceae</taxon>
        <taxon>Haloactinospora</taxon>
    </lineage>
</organism>
<gene>
    <name evidence="2" type="ORF">FHX37_3425</name>
</gene>
<sequence>MSESAQAAPQSDGARVPPSTSVLPMLWFVPAVAAGGILSWLFTLMVPLLAFLVIHGKTANLYDDYTPTGALILRAVVFTIDAGLIVAGCSGVAWLLRRFGVPHPRRGALLGLLPPVAPAIVAPALSEPSTPGVRAFSETLIQPLTPVAAVSGAVLIAVVALYMRLGLRLWPLVAGVAGMAVLVSIVVPLAGPLVEERWFPDDGSGGHGVVEGRGEAVRG</sequence>
<keyword evidence="1" id="KW-1133">Transmembrane helix</keyword>
<keyword evidence="1" id="KW-0812">Transmembrane</keyword>
<feature type="transmembrane region" description="Helical" evidence="1">
    <location>
        <begin position="108"/>
        <end position="125"/>
    </location>
</feature>
<protein>
    <submittedName>
        <fullName evidence="2">Uncharacterized protein</fullName>
    </submittedName>
</protein>
<dbReference type="EMBL" id="VFQC01000001">
    <property type="protein sequence ID" value="TQN33409.1"/>
    <property type="molecule type" value="Genomic_DNA"/>
</dbReference>
<evidence type="ECO:0000256" key="1">
    <source>
        <dbReference type="SAM" id="Phobius"/>
    </source>
</evidence>